<gene>
    <name evidence="2" type="ORF">RQM59_12590</name>
</gene>
<protein>
    <submittedName>
        <fullName evidence="2">Outer membrane beta-barrel protein</fullName>
    </submittedName>
</protein>
<organism evidence="2 3">
    <name type="scientific">Asprobacillus argus</name>
    <dbReference type="NCBI Taxonomy" id="3076534"/>
    <lineage>
        <taxon>Bacteria</taxon>
        <taxon>Pseudomonadati</taxon>
        <taxon>Bacteroidota</taxon>
        <taxon>Flavobacteriia</taxon>
        <taxon>Flavobacteriales</taxon>
        <taxon>Flavobacteriaceae</taxon>
        <taxon>Asprobacillus</taxon>
    </lineage>
</organism>
<keyword evidence="3" id="KW-1185">Reference proteome</keyword>
<dbReference type="SUPFAM" id="SSF103515">
    <property type="entry name" value="Autotransporter"/>
    <property type="match status" value="1"/>
</dbReference>
<dbReference type="InterPro" id="IPR036709">
    <property type="entry name" value="Autotransporte_beta_dom_sf"/>
</dbReference>
<proteinExistence type="predicted"/>
<name>A0ABU3LHP9_9FLAO</name>
<comment type="caution">
    <text evidence="2">The sequence shown here is derived from an EMBL/GenBank/DDBJ whole genome shotgun (WGS) entry which is preliminary data.</text>
</comment>
<accession>A0ABU3LHP9</accession>
<feature type="chain" id="PRO_5046629299" evidence="1">
    <location>
        <begin position="21"/>
        <end position="394"/>
    </location>
</feature>
<keyword evidence="1" id="KW-0732">Signal</keyword>
<evidence type="ECO:0000256" key="1">
    <source>
        <dbReference type="SAM" id="SignalP"/>
    </source>
</evidence>
<dbReference type="Proteomes" id="UP001257277">
    <property type="component" value="Unassembled WGS sequence"/>
</dbReference>
<dbReference type="RefSeq" id="WP_349242476.1">
    <property type="nucleotide sequence ID" value="NZ_JAVTTO010000004.1"/>
</dbReference>
<evidence type="ECO:0000313" key="2">
    <source>
        <dbReference type="EMBL" id="MDT7833227.1"/>
    </source>
</evidence>
<reference evidence="2 3" key="1">
    <citation type="submission" date="2023-09" db="EMBL/GenBank/DDBJ databases">
        <title>Novel taxa isolated from Blanes Bay.</title>
        <authorList>
            <person name="Rey-Velasco X."/>
            <person name="Lucena T."/>
        </authorList>
    </citation>
    <scope>NUCLEOTIDE SEQUENCE [LARGE SCALE GENOMIC DNA]</scope>
    <source>
        <strain evidence="2 3">S356</strain>
    </source>
</reference>
<feature type="signal peptide" evidence="1">
    <location>
        <begin position="1"/>
        <end position="20"/>
    </location>
</feature>
<sequence length="394" mass="45711">MKKFLAIAILLATQSIFSQAHFEKGYFISRDGNKTACLIKNEDWMSVPSEFKYRLSEGSEVKRISQSQVNTLEIPTKFLFERHTVDIDRYSTKASDLSEVRVSNFKKESLLLKVIVDGKARLLRYSTGDVNHFFYMLDDGIYPLEYKMFAMKNGTIGKNFNYQKTLREELACQKQPLDSKIRYKESDLVTYFTNYNACHDSNSELYSNEVRKGKFNIRGKISIGTSDADNPYRQERRFDFEKKVSYKFGFEVEYVFPFNNNKWSLFIEPTYQSYSAKTEGLNLANPNLFYSIDYSSIQIPVGLRHYMYLNDNNKVFLNAGVIFDMALSDEIVFENRVDALKIEASSSFFIGIGYEFKGKYSIEIRHNASSRLSQFALYSANFTSTTIKLGYNFL</sequence>
<evidence type="ECO:0000313" key="3">
    <source>
        <dbReference type="Proteomes" id="UP001257277"/>
    </source>
</evidence>
<dbReference type="EMBL" id="JAVTTO010000004">
    <property type="protein sequence ID" value="MDT7833227.1"/>
    <property type="molecule type" value="Genomic_DNA"/>
</dbReference>